<organism evidence="6 7">
    <name type="scientific">Sphaerisporangium flaviroseum</name>
    <dbReference type="NCBI Taxonomy" id="509199"/>
    <lineage>
        <taxon>Bacteria</taxon>
        <taxon>Bacillati</taxon>
        <taxon>Actinomycetota</taxon>
        <taxon>Actinomycetes</taxon>
        <taxon>Streptosporangiales</taxon>
        <taxon>Streptosporangiaceae</taxon>
        <taxon>Sphaerisporangium</taxon>
    </lineage>
</organism>
<dbReference type="PROSITE" id="PS50292">
    <property type="entry name" value="PEROXIDASE_3"/>
    <property type="match status" value="1"/>
</dbReference>
<evidence type="ECO:0000313" key="7">
    <source>
        <dbReference type="Proteomes" id="UP001500888"/>
    </source>
</evidence>
<dbReference type="SUPFAM" id="SSF48113">
    <property type="entry name" value="Heme-dependent peroxidases"/>
    <property type="match status" value="1"/>
</dbReference>
<sequence length="774" mass="83094">MHHHSNPLSQRSPSTSTRRVSRRRRGRASISIACALLFVLSGVVTATEAGAAVPFEVQSLDGSGNNVANPTSGKAGTAYSRVAPARYANGVSTPSTGPNSRFLSNRLFNDVDQNVFSERRVTQWGFTWGQFLDHTMGLRDDAGPTATAANIPFNSADPLETFTNTLGVIPFTRSAATAGTGTTTANPRQQTNTVSSYLDAWAVYGGTSQRLEWLREGSVDGNLANNNARLLIPGGYLPRRSSRGDAATAPAMQVDGRLLGNPANAVVAGDVRANENVALTATHTLFAREHNRIVSLLPSSLSEEDKFQIARRLVIAEQQYVTYNEFLPALGVSLPRYTGYKPNVNSNLTNEFATVGYRAHSQIHGEIELDTEAARYTAAQLAAFEAQGIEVATEGDDVALAIPLNVAFFNPGLVPSLQLGPLLKAIGAESEYKNDEQIDNQLRSVLFQVPVSGNPECLDGPALPECFRGVVDLGAIDIERGRDHGMPTYNQLRQAYGLAPRTSFAAITGEASDLFPSDPLLTPGNEINDPDSLGFTQLFDIDGAPVALGEDGATRSVRRTPVAARLRAVYGNVNAVDAFTGMVAEPHVAGTEFGELQLAIWAKQFQALRDGDRFFYGNDPGLSFIRQQYGIDYRRSLAQIISSNTDIPASGLNANVFLVPDADLPAATCQVAYSIVTSWPGNFQATMEITNLRATPVNGWTLRWQFANGQTFTQLWNGVASQAGSAATVTNQSFNATIPAGGTLTGVGFNARWDDATNAKPPNFTLNNLRCALR</sequence>
<feature type="domain" description="CBM2" evidence="5">
    <location>
        <begin position="662"/>
        <end position="774"/>
    </location>
</feature>
<dbReference type="Pfam" id="PF03098">
    <property type="entry name" value="An_peroxidase"/>
    <property type="match status" value="2"/>
</dbReference>
<dbReference type="PANTHER" id="PTHR11475">
    <property type="entry name" value="OXIDASE/PEROXIDASE"/>
    <property type="match status" value="1"/>
</dbReference>
<keyword evidence="7" id="KW-1185">Reference proteome</keyword>
<dbReference type="PROSITE" id="PS51173">
    <property type="entry name" value="CBM2"/>
    <property type="match status" value="1"/>
</dbReference>
<accession>A0ABP7I5L7</accession>
<name>A0ABP7I5L7_9ACTN</name>
<keyword evidence="3" id="KW-0325">Glycoprotein</keyword>
<comment type="subcellular location">
    <subcellularLocation>
        <location evidence="1">Secreted</location>
    </subcellularLocation>
</comment>
<feature type="region of interest" description="Disordered" evidence="4">
    <location>
        <begin position="1"/>
        <end position="24"/>
    </location>
</feature>
<reference evidence="7" key="1">
    <citation type="journal article" date="2019" name="Int. J. Syst. Evol. Microbiol.">
        <title>The Global Catalogue of Microorganisms (GCM) 10K type strain sequencing project: providing services to taxonomists for standard genome sequencing and annotation.</title>
        <authorList>
            <consortium name="The Broad Institute Genomics Platform"/>
            <consortium name="The Broad Institute Genome Sequencing Center for Infectious Disease"/>
            <person name="Wu L."/>
            <person name="Ma J."/>
        </authorList>
    </citation>
    <scope>NUCLEOTIDE SEQUENCE [LARGE SCALE GENOMIC DNA]</scope>
    <source>
        <strain evidence="7">JCM 16908</strain>
    </source>
</reference>
<evidence type="ECO:0000313" key="6">
    <source>
        <dbReference type="EMBL" id="GAA3810639.1"/>
    </source>
</evidence>
<dbReference type="Proteomes" id="UP001500888">
    <property type="component" value="Unassembled WGS sequence"/>
</dbReference>
<dbReference type="InterPro" id="IPR001919">
    <property type="entry name" value="CBD2"/>
</dbReference>
<dbReference type="InterPro" id="IPR037120">
    <property type="entry name" value="Haem_peroxidase_sf_animal"/>
</dbReference>
<protein>
    <recommendedName>
        <fullName evidence="5">CBM2 domain-containing protein</fullName>
    </recommendedName>
</protein>
<dbReference type="InterPro" id="IPR010255">
    <property type="entry name" value="Haem_peroxidase_sf"/>
</dbReference>
<gene>
    <name evidence="6" type="ORF">GCM10022226_33830</name>
</gene>
<dbReference type="InterPro" id="IPR012291">
    <property type="entry name" value="CBM2_carb-bd_dom_sf"/>
</dbReference>
<dbReference type="InterPro" id="IPR019791">
    <property type="entry name" value="Haem_peroxidase_animal"/>
</dbReference>
<evidence type="ECO:0000256" key="3">
    <source>
        <dbReference type="ARBA" id="ARBA00023180"/>
    </source>
</evidence>
<dbReference type="Gene3D" id="2.60.40.290">
    <property type="match status" value="1"/>
</dbReference>
<keyword evidence="2" id="KW-0964">Secreted</keyword>
<dbReference type="InterPro" id="IPR008965">
    <property type="entry name" value="CBM2/CBM3_carb-bd_dom_sf"/>
</dbReference>
<dbReference type="PRINTS" id="PR00457">
    <property type="entry name" value="ANPEROXIDASE"/>
</dbReference>
<feature type="compositionally biased region" description="Low complexity" evidence="4">
    <location>
        <begin position="9"/>
        <end position="18"/>
    </location>
</feature>
<dbReference type="SUPFAM" id="SSF49384">
    <property type="entry name" value="Carbohydrate-binding domain"/>
    <property type="match status" value="1"/>
</dbReference>
<evidence type="ECO:0000259" key="5">
    <source>
        <dbReference type="PROSITE" id="PS51173"/>
    </source>
</evidence>
<comment type="caution">
    <text evidence="6">The sequence shown here is derived from an EMBL/GenBank/DDBJ whole genome shotgun (WGS) entry which is preliminary data.</text>
</comment>
<evidence type="ECO:0000256" key="4">
    <source>
        <dbReference type="SAM" id="MobiDB-lite"/>
    </source>
</evidence>
<dbReference type="Pfam" id="PF00553">
    <property type="entry name" value="CBM_2"/>
    <property type="match status" value="1"/>
</dbReference>
<dbReference type="PANTHER" id="PTHR11475:SF4">
    <property type="entry name" value="CHORION PEROXIDASE"/>
    <property type="match status" value="1"/>
</dbReference>
<proteinExistence type="predicted"/>
<dbReference type="RefSeq" id="WP_344940173.1">
    <property type="nucleotide sequence ID" value="NZ_BAAAZR010000008.1"/>
</dbReference>
<dbReference type="Gene3D" id="1.10.640.10">
    <property type="entry name" value="Haem peroxidase domain superfamily, animal type"/>
    <property type="match status" value="1"/>
</dbReference>
<evidence type="ECO:0000256" key="1">
    <source>
        <dbReference type="ARBA" id="ARBA00004613"/>
    </source>
</evidence>
<dbReference type="EMBL" id="BAAAZR010000008">
    <property type="protein sequence ID" value="GAA3810639.1"/>
    <property type="molecule type" value="Genomic_DNA"/>
</dbReference>
<evidence type="ECO:0000256" key="2">
    <source>
        <dbReference type="ARBA" id="ARBA00022525"/>
    </source>
</evidence>
<dbReference type="SMART" id="SM00637">
    <property type="entry name" value="CBD_II"/>
    <property type="match status" value="1"/>
</dbReference>